<protein>
    <recommendedName>
        <fullName evidence="1">Reverse transcriptase Ty1/copia-type domain-containing protein</fullName>
    </recommendedName>
</protein>
<keyword evidence="3" id="KW-1185">Reference proteome</keyword>
<dbReference type="Pfam" id="PF07727">
    <property type="entry name" value="RVT_2"/>
    <property type="match status" value="1"/>
</dbReference>
<evidence type="ECO:0000313" key="3">
    <source>
        <dbReference type="Proteomes" id="UP000007879"/>
    </source>
</evidence>
<dbReference type="EnsemblMetazoa" id="XM_020004477.1">
    <property type="protein sequence ID" value="XP_019860036.1"/>
    <property type="gene ID" value="LOC109588305"/>
</dbReference>
<accession>A0AAN0JT87</accession>
<evidence type="ECO:0000313" key="2">
    <source>
        <dbReference type="EnsemblMetazoa" id="XP_019860036.1"/>
    </source>
</evidence>
<dbReference type="RefSeq" id="XP_019860036.1">
    <property type="nucleotide sequence ID" value="XM_020004477.1"/>
</dbReference>
<reference evidence="3" key="1">
    <citation type="journal article" date="2010" name="Nature">
        <title>The Amphimedon queenslandica genome and the evolution of animal complexity.</title>
        <authorList>
            <person name="Srivastava M."/>
            <person name="Simakov O."/>
            <person name="Chapman J."/>
            <person name="Fahey B."/>
            <person name="Gauthier M.E."/>
            <person name="Mitros T."/>
            <person name="Richards G.S."/>
            <person name="Conaco C."/>
            <person name="Dacre M."/>
            <person name="Hellsten U."/>
            <person name="Larroux C."/>
            <person name="Putnam N.H."/>
            <person name="Stanke M."/>
            <person name="Adamska M."/>
            <person name="Darling A."/>
            <person name="Degnan S.M."/>
            <person name="Oakley T.H."/>
            <person name="Plachetzki D.C."/>
            <person name="Zhai Y."/>
            <person name="Adamski M."/>
            <person name="Calcino A."/>
            <person name="Cummins S.F."/>
            <person name="Goodstein D.M."/>
            <person name="Harris C."/>
            <person name="Jackson D.J."/>
            <person name="Leys S.P."/>
            <person name="Shu S."/>
            <person name="Woodcroft B.J."/>
            <person name="Vervoort M."/>
            <person name="Kosik K.S."/>
            <person name="Manning G."/>
            <person name="Degnan B.M."/>
            <person name="Rokhsar D.S."/>
        </authorList>
    </citation>
    <scope>NUCLEOTIDE SEQUENCE [LARGE SCALE GENOMIC DNA]</scope>
</reference>
<organism evidence="2 3">
    <name type="scientific">Amphimedon queenslandica</name>
    <name type="common">Sponge</name>
    <dbReference type="NCBI Taxonomy" id="400682"/>
    <lineage>
        <taxon>Eukaryota</taxon>
        <taxon>Metazoa</taxon>
        <taxon>Porifera</taxon>
        <taxon>Demospongiae</taxon>
        <taxon>Heteroscleromorpha</taxon>
        <taxon>Haplosclerida</taxon>
        <taxon>Niphatidae</taxon>
        <taxon>Amphimedon</taxon>
    </lineage>
</organism>
<name>A0AAN0JT87_AMPQE</name>
<evidence type="ECO:0000259" key="1">
    <source>
        <dbReference type="Pfam" id="PF07727"/>
    </source>
</evidence>
<dbReference type="GeneID" id="109588305"/>
<dbReference type="InterPro" id="IPR013103">
    <property type="entry name" value="RVT_2"/>
</dbReference>
<dbReference type="AlphaFoldDB" id="A0AAN0JT87"/>
<reference evidence="2" key="2">
    <citation type="submission" date="2024-06" db="UniProtKB">
        <authorList>
            <consortium name="EnsemblMetazoa"/>
        </authorList>
    </citation>
    <scope>IDENTIFICATION</scope>
</reference>
<dbReference type="Proteomes" id="UP000007879">
    <property type="component" value="Unassembled WGS sequence"/>
</dbReference>
<proteinExistence type="predicted"/>
<sequence>MGFQRNASDLCLYKSRHQDPLFIVAVYVDDILLATKSKKRMEVKRTHESQFQVKDLGDLHYLLGVTVTQNEEIKSVWLGQPMYISTLLHHFGLQDSKPVATPVSSGLKMMKATAQDELVNTRAIASGTAGKYNQYWVLALYIPILYHSHLE</sequence>
<feature type="domain" description="Reverse transcriptase Ty1/copia-type" evidence="1">
    <location>
        <begin position="2"/>
        <end position="103"/>
    </location>
</feature>
<dbReference type="KEGG" id="aqu:109588305"/>